<gene>
    <name evidence="1" type="ORF">IM532_09110</name>
</gene>
<organism evidence="1 2">
    <name type="scientific">Faecalibacter rhinopitheci</name>
    <dbReference type="NCBI Taxonomy" id="2779678"/>
    <lineage>
        <taxon>Bacteria</taxon>
        <taxon>Pseudomonadati</taxon>
        <taxon>Bacteroidota</taxon>
        <taxon>Flavobacteriia</taxon>
        <taxon>Flavobacteriales</taxon>
        <taxon>Weeksellaceae</taxon>
        <taxon>Faecalibacter</taxon>
    </lineage>
</organism>
<comment type="caution">
    <text evidence="1">The sequence shown here is derived from an EMBL/GenBank/DDBJ whole genome shotgun (WGS) entry which is preliminary data.</text>
</comment>
<protein>
    <submittedName>
        <fullName evidence="1">Uncharacterized protein</fullName>
    </submittedName>
</protein>
<evidence type="ECO:0000313" key="2">
    <source>
        <dbReference type="Proteomes" id="UP000608754"/>
    </source>
</evidence>
<evidence type="ECO:0000313" key="1">
    <source>
        <dbReference type="EMBL" id="MBF0597602.1"/>
    </source>
</evidence>
<reference evidence="1" key="1">
    <citation type="submission" date="2020-10" db="EMBL/GenBank/DDBJ databases">
        <authorList>
            <person name="Lu T."/>
            <person name="Wang Q."/>
            <person name="Han X."/>
        </authorList>
    </citation>
    <scope>NUCLEOTIDE SEQUENCE</scope>
    <source>
        <strain evidence="1">WQ 117</strain>
    </source>
</reference>
<sequence>MKIYFVTFLLVCSILGFAQKKMLNVFTIYNNEVILTGSDRMNLDQDRIDSIKILKGEESDSYFEKADGVILIYLYKQLQKEFITKSQINEILRLPIDRTIYVNGIKSLKEFKFSTNKNTIFEKIKIDGIYFANIVIQ</sequence>
<accession>A0A8J7G6C9</accession>
<proteinExistence type="predicted"/>
<dbReference type="EMBL" id="JADGIK010000005">
    <property type="protein sequence ID" value="MBF0597602.1"/>
    <property type="molecule type" value="Genomic_DNA"/>
</dbReference>
<dbReference type="Proteomes" id="UP000608754">
    <property type="component" value="Unassembled WGS sequence"/>
</dbReference>
<name>A0A8J7G6C9_9FLAO</name>
<keyword evidence="2" id="KW-1185">Reference proteome</keyword>
<dbReference type="AlphaFoldDB" id="A0A8J7G6C9"/>
<dbReference type="RefSeq" id="WP_194183143.1">
    <property type="nucleotide sequence ID" value="NZ_JADGIK010000005.1"/>
</dbReference>